<evidence type="ECO:0000313" key="1">
    <source>
        <dbReference type="EMBL" id="QHS90753.1"/>
    </source>
</evidence>
<protein>
    <submittedName>
        <fullName evidence="1">Uncharacterized protein</fullName>
    </submittedName>
</protein>
<dbReference type="EMBL" id="MN739145">
    <property type="protein sequence ID" value="QHS90753.1"/>
    <property type="molecule type" value="Genomic_DNA"/>
</dbReference>
<proteinExistence type="predicted"/>
<name>A0A6C0BHB9_9ZZZZ</name>
<reference evidence="1" key="1">
    <citation type="journal article" date="2020" name="Nature">
        <title>Giant virus diversity and host interactions through global metagenomics.</title>
        <authorList>
            <person name="Schulz F."/>
            <person name="Roux S."/>
            <person name="Paez-Espino D."/>
            <person name="Jungbluth S."/>
            <person name="Walsh D.A."/>
            <person name="Denef V.J."/>
            <person name="McMahon K.D."/>
            <person name="Konstantinidis K.T."/>
            <person name="Eloe-Fadrosh E.A."/>
            <person name="Kyrpides N.C."/>
            <person name="Woyke T."/>
        </authorList>
    </citation>
    <scope>NUCLEOTIDE SEQUENCE</scope>
    <source>
        <strain evidence="1">GVMAG-M-3300010354-11</strain>
    </source>
</reference>
<accession>A0A6C0BHB9</accession>
<dbReference type="AlphaFoldDB" id="A0A6C0BHB9"/>
<sequence>MSVANTNDNVSKSIPEIWERHHIDMLNEVLNSGKKQVKYKNSTASRIFGVCTITSCSMTCCAPCIIWDCMCCCVSICMKKNPFKWGIGFDFVTNSCKNTFEDTRTSVLDEIKLKHLNKDLVISVLKMYLEKYDECLASKTVDGARKANIIRVMIVTIIRKYSPGFEYMMLRDDGDILKIREIIKHLPAKFDKYFDYNY</sequence>
<organism evidence="1">
    <name type="scientific">viral metagenome</name>
    <dbReference type="NCBI Taxonomy" id="1070528"/>
    <lineage>
        <taxon>unclassified sequences</taxon>
        <taxon>metagenomes</taxon>
        <taxon>organismal metagenomes</taxon>
    </lineage>
</organism>